<dbReference type="AlphaFoldDB" id="A0A6S6TRN7"/>
<name>A0A6S6TRN7_9BACT</name>
<feature type="non-terminal residue" evidence="3">
    <location>
        <position position="1"/>
    </location>
</feature>
<dbReference type="InterPro" id="IPR029052">
    <property type="entry name" value="Metallo-depent_PP-like"/>
</dbReference>
<dbReference type="GO" id="GO:0016791">
    <property type="term" value="F:phosphatase activity"/>
    <property type="evidence" value="ECO:0007669"/>
    <property type="project" value="TreeGrafter"/>
</dbReference>
<dbReference type="EMBL" id="CACVAQ010000290">
    <property type="protein sequence ID" value="CAA6820807.1"/>
    <property type="molecule type" value="Genomic_DNA"/>
</dbReference>
<sequence length="289" mass="32375">SDTLINIIMKNNIQHIGSLEGPLLIFGGVYSNFQALERFIKIAEAKGIPPSNIICTGDIVAYCAEPEACLQAIRAWGIHCISGNVELQLVNDEDDCGCNFDEQSRCDLFSKNWYPFAKSNLSADSIEWLETLPEFIQFNYGEKECLVLHGSYDNTSEFIFKSSPWASKAKVFEQLGVEVILAGHCGIPFYDNQAGKYWLNAGVIGMPANDGATSVWFVELNDQKGFFEFDFQNFAYDHLLAAQLMEEKDLPKAYAQTLRTGIWDNCAILPAIETQQQGIPLLVKCERQQ</sequence>
<dbReference type="InterPro" id="IPR050126">
    <property type="entry name" value="Ap4A_hydrolase"/>
</dbReference>
<gene>
    <name evidence="3" type="ORF">HELGO_WM45112</name>
</gene>
<dbReference type="Pfam" id="PF12850">
    <property type="entry name" value="Metallophos_2"/>
    <property type="match status" value="1"/>
</dbReference>
<evidence type="ECO:0000256" key="1">
    <source>
        <dbReference type="ARBA" id="ARBA00008950"/>
    </source>
</evidence>
<organism evidence="3">
    <name type="scientific">uncultured Aureispira sp</name>
    <dbReference type="NCBI Taxonomy" id="1331704"/>
    <lineage>
        <taxon>Bacteria</taxon>
        <taxon>Pseudomonadati</taxon>
        <taxon>Bacteroidota</taxon>
        <taxon>Saprospiria</taxon>
        <taxon>Saprospirales</taxon>
        <taxon>Saprospiraceae</taxon>
        <taxon>Aureispira</taxon>
        <taxon>environmental samples</taxon>
    </lineage>
</organism>
<feature type="domain" description="Calcineurin-like phosphoesterase" evidence="2">
    <location>
        <begin position="43"/>
        <end position="222"/>
    </location>
</feature>
<protein>
    <recommendedName>
        <fullName evidence="2">Calcineurin-like phosphoesterase domain-containing protein</fullName>
    </recommendedName>
</protein>
<dbReference type="PANTHER" id="PTHR42850:SF2">
    <property type="entry name" value="BLL5683 PROTEIN"/>
    <property type="match status" value="1"/>
</dbReference>
<dbReference type="PANTHER" id="PTHR42850">
    <property type="entry name" value="METALLOPHOSPHOESTERASE"/>
    <property type="match status" value="1"/>
</dbReference>
<dbReference type="InterPro" id="IPR011152">
    <property type="entry name" value="Pesterase_MJ0912"/>
</dbReference>
<evidence type="ECO:0000259" key="2">
    <source>
        <dbReference type="Pfam" id="PF12850"/>
    </source>
</evidence>
<comment type="similarity">
    <text evidence="1">Belongs to the metallophosphoesterase superfamily. YfcE family.</text>
</comment>
<evidence type="ECO:0000313" key="3">
    <source>
        <dbReference type="EMBL" id="CAA6820807.1"/>
    </source>
</evidence>
<dbReference type="CDD" id="cd00838">
    <property type="entry name" value="MPP_superfamily"/>
    <property type="match status" value="1"/>
</dbReference>
<accession>A0A6S6TRN7</accession>
<dbReference type="GO" id="GO:0005737">
    <property type="term" value="C:cytoplasm"/>
    <property type="evidence" value="ECO:0007669"/>
    <property type="project" value="TreeGrafter"/>
</dbReference>
<dbReference type="Gene3D" id="3.60.21.10">
    <property type="match status" value="1"/>
</dbReference>
<dbReference type="SUPFAM" id="SSF56300">
    <property type="entry name" value="Metallo-dependent phosphatases"/>
    <property type="match status" value="1"/>
</dbReference>
<dbReference type="InterPro" id="IPR024654">
    <property type="entry name" value="Calcineurin-like_PHP_lpxH"/>
</dbReference>
<proteinExistence type="inferred from homology"/>
<reference evidence="3" key="1">
    <citation type="submission" date="2020-01" db="EMBL/GenBank/DDBJ databases">
        <authorList>
            <person name="Meier V. D."/>
            <person name="Meier V D."/>
        </authorList>
    </citation>
    <scope>NUCLEOTIDE SEQUENCE</scope>
    <source>
        <strain evidence="3">HLG_WM_MAG_10</strain>
    </source>
</reference>
<dbReference type="PIRSF" id="PIRSF000883">
    <property type="entry name" value="Pesterase_MJ0912"/>
    <property type="match status" value="1"/>
</dbReference>